<reference evidence="4 5" key="1">
    <citation type="submission" date="2019-11" db="EMBL/GenBank/DDBJ databases">
        <title>Whole genome sequence of Oryza granulata.</title>
        <authorList>
            <person name="Li W."/>
        </authorList>
    </citation>
    <scope>NUCLEOTIDE SEQUENCE [LARGE SCALE GENOMIC DNA]</scope>
    <source>
        <strain evidence="5">cv. Menghai</strain>
        <tissue evidence="4">Leaf</tissue>
    </source>
</reference>
<keyword evidence="5" id="KW-1185">Reference proteome</keyword>
<dbReference type="OrthoDB" id="1926194at2759"/>
<evidence type="ECO:0008006" key="6">
    <source>
        <dbReference type="Google" id="ProtNLM"/>
    </source>
</evidence>
<evidence type="ECO:0000256" key="2">
    <source>
        <dbReference type="ARBA" id="ARBA00022898"/>
    </source>
</evidence>
<name>A0A6G1C5H4_9ORYZ</name>
<evidence type="ECO:0000256" key="1">
    <source>
        <dbReference type="ARBA" id="ARBA00001933"/>
    </source>
</evidence>
<evidence type="ECO:0000256" key="3">
    <source>
        <dbReference type="SAM" id="MobiDB-lite"/>
    </source>
</evidence>
<dbReference type="GO" id="GO:0052684">
    <property type="term" value="F:L-serine hydro-lyase (adding indole, L-tryptophan-forming) activity"/>
    <property type="evidence" value="ECO:0007669"/>
    <property type="project" value="TreeGrafter"/>
</dbReference>
<dbReference type="AlphaFoldDB" id="A0A6G1C5H4"/>
<dbReference type="SUPFAM" id="SSF53686">
    <property type="entry name" value="Tryptophan synthase beta subunit-like PLP-dependent enzymes"/>
    <property type="match status" value="1"/>
</dbReference>
<dbReference type="GO" id="GO:0005737">
    <property type="term" value="C:cytoplasm"/>
    <property type="evidence" value="ECO:0007669"/>
    <property type="project" value="TreeGrafter"/>
</dbReference>
<comment type="caution">
    <text evidence="4">The sequence shown here is derived from an EMBL/GenBank/DDBJ whole genome shotgun (WGS) entry which is preliminary data.</text>
</comment>
<accession>A0A6G1C5H4</accession>
<dbReference type="GO" id="GO:0004834">
    <property type="term" value="F:tryptophan synthase activity"/>
    <property type="evidence" value="ECO:0007669"/>
    <property type="project" value="InterPro"/>
</dbReference>
<dbReference type="Proteomes" id="UP000479710">
    <property type="component" value="Unassembled WGS sequence"/>
</dbReference>
<evidence type="ECO:0000313" key="5">
    <source>
        <dbReference type="Proteomes" id="UP000479710"/>
    </source>
</evidence>
<protein>
    <recommendedName>
        <fullName evidence="6">Tryptophan synthase beta chain-like PALP domain-containing protein</fullName>
    </recommendedName>
</protein>
<feature type="region of interest" description="Disordered" evidence="3">
    <location>
        <begin position="38"/>
        <end position="74"/>
    </location>
</feature>
<dbReference type="InterPro" id="IPR036052">
    <property type="entry name" value="TrpB-like_PALP_sf"/>
</dbReference>
<dbReference type="Gene3D" id="3.40.50.1100">
    <property type="match status" value="1"/>
</dbReference>
<sequence length="155" mass="17946">MGIFSMVACCFRPSSSSRSERSWREAYEAEKRRWVYEQSSVRRRRRRQAGSGEAQERKRGEREWPPPFDLPSSNKIQQTECFEAALKFARTEDIIPAPKPTHAIAAAIREALECKRTEEKKVILMAMCGHGHFDLASYEKYLRGDMVDLSQSDEK</sequence>
<evidence type="ECO:0000313" key="4">
    <source>
        <dbReference type="EMBL" id="KAF0895281.1"/>
    </source>
</evidence>
<gene>
    <name evidence="4" type="ORF">E2562_008595</name>
</gene>
<keyword evidence="2" id="KW-0663">Pyridoxal phosphate</keyword>
<feature type="compositionally biased region" description="Basic and acidic residues" evidence="3">
    <location>
        <begin position="54"/>
        <end position="64"/>
    </location>
</feature>
<organism evidence="4 5">
    <name type="scientific">Oryza meyeriana var. granulata</name>
    <dbReference type="NCBI Taxonomy" id="110450"/>
    <lineage>
        <taxon>Eukaryota</taxon>
        <taxon>Viridiplantae</taxon>
        <taxon>Streptophyta</taxon>
        <taxon>Embryophyta</taxon>
        <taxon>Tracheophyta</taxon>
        <taxon>Spermatophyta</taxon>
        <taxon>Magnoliopsida</taxon>
        <taxon>Liliopsida</taxon>
        <taxon>Poales</taxon>
        <taxon>Poaceae</taxon>
        <taxon>BOP clade</taxon>
        <taxon>Oryzoideae</taxon>
        <taxon>Oryzeae</taxon>
        <taxon>Oryzinae</taxon>
        <taxon>Oryza</taxon>
        <taxon>Oryza meyeriana</taxon>
    </lineage>
</organism>
<dbReference type="PANTHER" id="PTHR48077">
    <property type="entry name" value="TRYPTOPHAN SYNTHASE-RELATED"/>
    <property type="match status" value="1"/>
</dbReference>
<dbReference type="PANTHER" id="PTHR48077:SF6">
    <property type="entry name" value="TRYPTOPHAN SYNTHASE"/>
    <property type="match status" value="1"/>
</dbReference>
<dbReference type="EMBL" id="SPHZ02000010">
    <property type="protein sequence ID" value="KAF0895281.1"/>
    <property type="molecule type" value="Genomic_DNA"/>
</dbReference>
<dbReference type="InterPro" id="IPR023026">
    <property type="entry name" value="Trp_synth_beta/beta-like"/>
</dbReference>
<comment type="cofactor">
    <cofactor evidence="1">
        <name>pyridoxal 5'-phosphate</name>
        <dbReference type="ChEBI" id="CHEBI:597326"/>
    </cofactor>
</comment>
<proteinExistence type="predicted"/>